<protein>
    <recommendedName>
        <fullName evidence="1">NB-ARC domain-containing protein</fullName>
    </recommendedName>
</protein>
<dbReference type="AlphaFoldDB" id="A0A6A6Y718"/>
<keyword evidence="3" id="KW-1185">Reference proteome</keyword>
<gene>
    <name evidence="2 4" type="ORF">BDZ99DRAFT_397743</name>
</gene>
<proteinExistence type="predicted"/>
<dbReference type="GeneID" id="54456953"/>
<evidence type="ECO:0000313" key="2">
    <source>
        <dbReference type="EMBL" id="KAF2804621.1"/>
    </source>
</evidence>
<dbReference type="PRINTS" id="PR00364">
    <property type="entry name" value="DISEASERSIST"/>
</dbReference>
<reference evidence="4" key="3">
    <citation type="submission" date="2025-04" db="UniProtKB">
        <authorList>
            <consortium name="RefSeq"/>
        </authorList>
    </citation>
    <scope>IDENTIFICATION</scope>
    <source>
        <strain evidence="4">CBS 304.34</strain>
    </source>
</reference>
<dbReference type="Gene3D" id="3.40.50.300">
    <property type="entry name" value="P-loop containing nucleotide triphosphate hydrolases"/>
    <property type="match status" value="1"/>
</dbReference>
<name>A0A6A6Y718_9PEZI</name>
<dbReference type="OrthoDB" id="5394701at2759"/>
<dbReference type="Gene3D" id="1.25.40.10">
    <property type="entry name" value="Tetratricopeptide repeat domain"/>
    <property type="match status" value="1"/>
</dbReference>
<evidence type="ECO:0000259" key="1">
    <source>
        <dbReference type="Pfam" id="PF00931"/>
    </source>
</evidence>
<dbReference type="InterPro" id="IPR027417">
    <property type="entry name" value="P-loop_NTPase"/>
</dbReference>
<accession>A0A6A6Y718</accession>
<reference evidence="2 4" key="1">
    <citation type="journal article" date="2020" name="Stud. Mycol.">
        <title>101 Dothideomycetes genomes: a test case for predicting lifestyles and emergence of pathogens.</title>
        <authorList>
            <person name="Haridas S."/>
            <person name="Albert R."/>
            <person name="Binder M."/>
            <person name="Bloem J."/>
            <person name="Labutti K."/>
            <person name="Salamov A."/>
            <person name="Andreopoulos B."/>
            <person name="Baker S."/>
            <person name="Barry K."/>
            <person name="Bills G."/>
            <person name="Bluhm B."/>
            <person name="Cannon C."/>
            <person name="Castanera R."/>
            <person name="Culley D."/>
            <person name="Daum C."/>
            <person name="Ezra D."/>
            <person name="Gonzalez J."/>
            <person name="Henrissat B."/>
            <person name="Kuo A."/>
            <person name="Liang C."/>
            <person name="Lipzen A."/>
            <person name="Lutzoni F."/>
            <person name="Magnuson J."/>
            <person name="Mondo S."/>
            <person name="Nolan M."/>
            <person name="Ohm R."/>
            <person name="Pangilinan J."/>
            <person name="Park H.-J."/>
            <person name="Ramirez L."/>
            <person name="Alfaro M."/>
            <person name="Sun H."/>
            <person name="Tritt A."/>
            <person name="Yoshinaga Y."/>
            <person name="Zwiers L.-H."/>
            <person name="Turgeon B."/>
            <person name="Goodwin S."/>
            <person name="Spatafora J."/>
            <person name="Crous P."/>
            <person name="Grigoriev I."/>
        </authorList>
    </citation>
    <scope>NUCLEOTIDE SEQUENCE</scope>
    <source>
        <strain evidence="2 4">CBS 304.34</strain>
    </source>
</reference>
<dbReference type="SMART" id="SM00028">
    <property type="entry name" value="TPR"/>
    <property type="match status" value="3"/>
</dbReference>
<dbReference type="GO" id="GO:0043531">
    <property type="term" value="F:ADP binding"/>
    <property type="evidence" value="ECO:0007669"/>
    <property type="project" value="InterPro"/>
</dbReference>
<dbReference type="PANTHER" id="PTHR35205:SF1">
    <property type="entry name" value="ZU5 DOMAIN-CONTAINING PROTEIN"/>
    <property type="match status" value="1"/>
</dbReference>
<dbReference type="SUPFAM" id="SSF52540">
    <property type="entry name" value="P-loop containing nucleoside triphosphate hydrolases"/>
    <property type="match status" value="1"/>
</dbReference>
<dbReference type="Proteomes" id="UP000504636">
    <property type="component" value="Unplaced"/>
</dbReference>
<reference evidence="4" key="2">
    <citation type="submission" date="2020-04" db="EMBL/GenBank/DDBJ databases">
        <authorList>
            <consortium name="NCBI Genome Project"/>
        </authorList>
    </citation>
    <scope>NUCLEOTIDE SEQUENCE</scope>
    <source>
        <strain evidence="4">CBS 304.34</strain>
    </source>
</reference>
<dbReference type="InterPro" id="IPR002182">
    <property type="entry name" value="NB-ARC"/>
</dbReference>
<dbReference type="InterPro" id="IPR011990">
    <property type="entry name" value="TPR-like_helical_dom_sf"/>
</dbReference>
<dbReference type="SUPFAM" id="SSF48452">
    <property type="entry name" value="TPR-like"/>
    <property type="match status" value="2"/>
</dbReference>
<dbReference type="Pfam" id="PF13424">
    <property type="entry name" value="TPR_12"/>
    <property type="match status" value="1"/>
</dbReference>
<sequence>MDPLERIWKEALQRYEDTLPPKRIKKMLLTPDLESLLERTKLLQSRYSGRPIIRALERAQPFLNTIQSFSEVVKVFLQSDPGIFALVWGSIWFVLEVSPCSRAASLRNALVEYYAEVIGICQDAVSFCSHRSLSNLFIKRFDSSYEENTRRRVEQLKISTIWVDQEASVISSQLIRQELLRGFQDLRLDLRQQPKMHILQHPFHNLPYTRNLHFHARQVELSRLEKDLQPGVLPGKLLVVGLHGTGGVGKTEIALEYAYRYQKYYDAVLWVTAETSVKLSGSFSSLSGQLGIVDQSVQSSHQRCEELKRWLGATSQRSSRPCRWLIIYDNVETSTSLQPFWPTGSHGAVILTSRNPAVSRHLGGPTAAIEVLPFSASEGQKFLLRLGTDRENAASQEERTAAEAIADAVGNLPLAVFLTGSYIYSAGLSLTQFLTAQPHFERTFLFDDQVYSQYVGNYEQSLDKTWSLANFTANGNPGFVLMSNRLDQAISALMGRSLVTRKQGADCISCHRLVQSAVLFYMPRDQRVVAFNKLQFYLNGAFPQQGDGEPLHSQWKRCEEFSSHVLALLDTYKWVKDDVQSPILLCEITSRCAWFYFERGDMSIAHKLASDAILICEKALLLSNHPGYSEWYVKDQLGHLYNVRASVAYETGKTGDALNLHSKIKSMRLANMREGNLDDKWLAAADGNLAVSLMAEGKPEIALPLVLSLLERPDMGPNEDVYLNNACVCHMLLGDYVNALKYGSKAMAAVRRLRGEESAQMAIYLFYAGNIYQKQGRVGEAFDALSKCLRLRRTLMPTHSYTGLTLHKIGTIVQERGDVALSM</sequence>
<dbReference type="PANTHER" id="PTHR35205">
    <property type="entry name" value="NB-ARC AND TPR DOMAIN PROTEIN"/>
    <property type="match status" value="1"/>
</dbReference>
<dbReference type="EMBL" id="MU003712">
    <property type="protein sequence ID" value="KAF2804621.1"/>
    <property type="molecule type" value="Genomic_DNA"/>
</dbReference>
<evidence type="ECO:0000313" key="3">
    <source>
        <dbReference type="Proteomes" id="UP000504636"/>
    </source>
</evidence>
<organism evidence="2">
    <name type="scientific">Mytilinidion resinicola</name>
    <dbReference type="NCBI Taxonomy" id="574789"/>
    <lineage>
        <taxon>Eukaryota</taxon>
        <taxon>Fungi</taxon>
        <taxon>Dikarya</taxon>
        <taxon>Ascomycota</taxon>
        <taxon>Pezizomycotina</taxon>
        <taxon>Dothideomycetes</taxon>
        <taxon>Pleosporomycetidae</taxon>
        <taxon>Mytilinidiales</taxon>
        <taxon>Mytilinidiaceae</taxon>
        <taxon>Mytilinidion</taxon>
    </lineage>
</organism>
<dbReference type="RefSeq" id="XP_033571585.1">
    <property type="nucleotide sequence ID" value="XM_033716060.1"/>
</dbReference>
<dbReference type="Pfam" id="PF00931">
    <property type="entry name" value="NB-ARC"/>
    <property type="match status" value="1"/>
</dbReference>
<evidence type="ECO:0000313" key="4">
    <source>
        <dbReference type="RefSeq" id="XP_033571585.1"/>
    </source>
</evidence>
<feature type="domain" description="NB-ARC" evidence="1">
    <location>
        <begin position="238"/>
        <end position="384"/>
    </location>
</feature>
<dbReference type="InterPro" id="IPR019734">
    <property type="entry name" value="TPR_rpt"/>
</dbReference>